<evidence type="ECO:0000256" key="4">
    <source>
        <dbReference type="ARBA" id="ARBA00022519"/>
    </source>
</evidence>
<gene>
    <name evidence="14" type="primary">rfaC</name>
    <name evidence="14" type="ordered locus">BVAF_611</name>
</gene>
<dbReference type="GO" id="GO:0005886">
    <property type="term" value="C:plasma membrane"/>
    <property type="evidence" value="ECO:0007669"/>
    <property type="project" value="UniProtKB-SubCell"/>
</dbReference>
<evidence type="ECO:0000313" key="15">
    <source>
        <dbReference type="Proteomes" id="UP000007464"/>
    </source>
</evidence>
<evidence type="ECO:0000256" key="12">
    <source>
        <dbReference type="ARBA" id="ARBA00044330"/>
    </source>
</evidence>
<dbReference type="GO" id="GO:0008713">
    <property type="term" value="F:ADP-heptose-lipopolysaccharide heptosyltransferase activity"/>
    <property type="evidence" value="ECO:0007669"/>
    <property type="project" value="TreeGrafter"/>
</dbReference>
<evidence type="ECO:0000256" key="1">
    <source>
        <dbReference type="ARBA" id="ARBA00004515"/>
    </source>
</evidence>
<dbReference type="STRING" id="859654.BVAF_611"/>
<dbReference type="InterPro" id="IPR051199">
    <property type="entry name" value="LPS_LOS_Heptosyltrfase"/>
</dbReference>
<evidence type="ECO:0000256" key="8">
    <source>
        <dbReference type="ARBA" id="ARBA00023136"/>
    </source>
</evidence>
<evidence type="ECO:0000256" key="6">
    <source>
        <dbReference type="ARBA" id="ARBA00022679"/>
    </source>
</evidence>
<sequence length="326" mass="37973">MSTYHALIIKISSMGDIIHTLPAVTDAANFIPNVLFDWVVEETFAEIPQWHLSVFQVIPIKLRLWKKKWYTLRSWKEYNNYITQVGAKKYDAIIDAQGLLKTSLFATYFAVGIKHGLDRFSAKEPISCWVYDKCYRINKIQHAIERIRKLFAYSLGYSVPSCIGQYNIRHIFQSCIKKSEAPYLILLHSTTCLLKCWPESSWLIFIQKVLKFSDYRIKIPFWTKREEWFVKCLKNYFSQIIVLPHLTLWEVSIQIIQASAIISVDTGLSHLAAAYDCSNLTLYGPTNPELIGTYGLNQTILRSKTGRMDNLHPEFVWSKFKDKFFT</sequence>
<evidence type="ECO:0000256" key="10">
    <source>
        <dbReference type="ARBA" id="ARBA00044041"/>
    </source>
</evidence>
<dbReference type="OrthoDB" id="9767552at2"/>
<dbReference type="EC" id="2.4.99.23" evidence="10"/>
<protein>
    <recommendedName>
        <fullName evidence="11">Lipopolysaccharide heptosyltransferase 1</fullName>
        <ecNumber evidence="10">2.4.99.23</ecNumber>
    </recommendedName>
    <alternativeName>
        <fullName evidence="12">ADP-heptose:lipopolysaccharide heptosyltransferase I</fullName>
    </alternativeName>
</protein>
<dbReference type="Proteomes" id="UP000007464">
    <property type="component" value="Chromosome"/>
</dbReference>
<dbReference type="GO" id="GO:0009244">
    <property type="term" value="P:lipopolysaccharide core region biosynthetic process"/>
    <property type="evidence" value="ECO:0007669"/>
    <property type="project" value="InterPro"/>
</dbReference>
<dbReference type="KEGG" id="bva:BVAF_611"/>
<dbReference type="SUPFAM" id="SSF53756">
    <property type="entry name" value="UDP-Glycosyltransferase/glycogen phosphorylase"/>
    <property type="match status" value="1"/>
</dbReference>
<dbReference type="RefSeq" id="WP_013516907.1">
    <property type="nucleotide sequence ID" value="NC_014909.2"/>
</dbReference>
<keyword evidence="7" id="KW-0448">Lipopolysaccharide biosynthesis</keyword>
<dbReference type="HOGENOM" id="CLU_038371_6_0_6"/>
<dbReference type="Pfam" id="PF01075">
    <property type="entry name" value="Glyco_transf_9"/>
    <property type="match status" value="1"/>
</dbReference>
<dbReference type="PANTHER" id="PTHR30160:SF19">
    <property type="entry name" value="LIPOPOLYSACCHARIDE HEPTOSYLTRANSFERASE 1"/>
    <property type="match status" value="1"/>
</dbReference>
<evidence type="ECO:0000256" key="13">
    <source>
        <dbReference type="ARBA" id="ARBA00049201"/>
    </source>
</evidence>
<proteinExistence type="inferred from homology"/>
<keyword evidence="4" id="KW-0997">Cell inner membrane</keyword>
<evidence type="ECO:0000256" key="7">
    <source>
        <dbReference type="ARBA" id="ARBA00022985"/>
    </source>
</evidence>
<keyword evidence="8" id="KW-0472">Membrane</keyword>
<dbReference type="NCBIfam" id="TIGR02193">
    <property type="entry name" value="heptsyl_trn_I"/>
    <property type="match status" value="1"/>
</dbReference>
<keyword evidence="6" id="KW-0808">Transferase</keyword>
<keyword evidence="15" id="KW-1185">Reference proteome</keyword>
<evidence type="ECO:0000256" key="9">
    <source>
        <dbReference type="ARBA" id="ARBA00043995"/>
    </source>
</evidence>
<organism evidence="14 15">
    <name type="scientific">Blochmanniella vafra (strain BVAF)</name>
    <dbReference type="NCBI Taxonomy" id="859654"/>
    <lineage>
        <taxon>Bacteria</taxon>
        <taxon>Pseudomonadati</taxon>
        <taxon>Pseudomonadota</taxon>
        <taxon>Gammaproteobacteria</taxon>
        <taxon>Enterobacterales</taxon>
        <taxon>Enterobacteriaceae</taxon>
        <taxon>ant endosymbionts</taxon>
        <taxon>Candidatus Blochmanniella</taxon>
    </lineage>
</organism>
<dbReference type="PANTHER" id="PTHR30160">
    <property type="entry name" value="TETRAACYLDISACCHARIDE 4'-KINASE-RELATED"/>
    <property type="match status" value="1"/>
</dbReference>
<evidence type="ECO:0000256" key="2">
    <source>
        <dbReference type="ARBA" id="ARBA00004713"/>
    </source>
</evidence>
<evidence type="ECO:0000256" key="3">
    <source>
        <dbReference type="ARBA" id="ARBA00022475"/>
    </source>
</evidence>
<accession>E8Q787</accession>
<evidence type="ECO:0000256" key="5">
    <source>
        <dbReference type="ARBA" id="ARBA00022676"/>
    </source>
</evidence>
<evidence type="ECO:0000256" key="11">
    <source>
        <dbReference type="ARBA" id="ARBA00044190"/>
    </source>
</evidence>
<dbReference type="EMBL" id="CP002189">
    <property type="protein sequence ID" value="ADV33982.1"/>
    <property type="molecule type" value="Genomic_DNA"/>
</dbReference>
<comment type="subcellular location">
    <subcellularLocation>
        <location evidence="1">Cell inner membrane</location>
        <topology evidence="1">Peripheral membrane protein</topology>
        <orientation evidence="1">Cytoplasmic side</orientation>
    </subcellularLocation>
</comment>
<reference evidence="14 15" key="1">
    <citation type="journal article" date="2010" name="BMC Genomics">
        <title>Unprecedented loss of ammonia assimilation capability in a urease-encoding bacterial mutualist.</title>
        <authorList>
            <person name="Williams L.E."/>
            <person name="Wernegreen J.J."/>
        </authorList>
    </citation>
    <scope>NUCLEOTIDE SEQUENCE [LARGE SCALE GENOMIC DNA]</scope>
    <source>
        <strain evidence="14 15">BVAF</strain>
    </source>
</reference>
<dbReference type="InterPro" id="IPR011908">
    <property type="entry name" value="LipoPS_heptosylTferase-I"/>
</dbReference>
<keyword evidence="5" id="KW-0328">Glycosyltransferase</keyword>
<evidence type="ECO:0000313" key="14">
    <source>
        <dbReference type="EMBL" id="ADV33982.1"/>
    </source>
</evidence>
<dbReference type="Gene3D" id="3.40.50.2000">
    <property type="entry name" value="Glycogen Phosphorylase B"/>
    <property type="match status" value="2"/>
</dbReference>
<comment type="similarity">
    <text evidence="9">Belongs to the glycosyltransferase 9 family.</text>
</comment>
<comment type="pathway">
    <text evidence="2">Bacterial outer membrane biogenesis; LPS core biosynthesis.</text>
</comment>
<comment type="catalytic activity">
    <reaction evidence="13">
        <text>an alpha-Kdo-(2-&gt;4)-alpha-Kdo-(2-&gt;6)-lipid A + ADP-L-glycero-beta-D-manno-heptose = an L-alpha-D-Hep-(1-&gt;5)-[alpha-Kdo-(2-&gt;4)]-alpha-Kdo-(2-&gt;6)-lipid A + ADP + H(+)</text>
        <dbReference type="Rhea" id="RHEA:74067"/>
        <dbReference type="ChEBI" id="CHEBI:15378"/>
        <dbReference type="ChEBI" id="CHEBI:61506"/>
        <dbReference type="ChEBI" id="CHEBI:176431"/>
        <dbReference type="ChEBI" id="CHEBI:193068"/>
        <dbReference type="ChEBI" id="CHEBI:456216"/>
        <dbReference type="EC" id="2.4.99.23"/>
    </reaction>
</comment>
<dbReference type="AlphaFoldDB" id="E8Q787"/>
<keyword evidence="3" id="KW-1003">Cell membrane</keyword>
<dbReference type="GO" id="GO:0005829">
    <property type="term" value="C:cytosol"/>
    <property type="evidence" value="ECO:0007669"/>
    <property type="project" value="TreeGrafter"/>
</dbReference>
<name>E8Q787_BLOVB</name>
<dbReference type="InterPro" id="IPR002201">
    <property type="entry name" value="Glyco_trans_9"/>
</dbReference>